<dbReference type="EMBL" id="MN738741">
    <property type="protein sequence ID" value="QHT36377.1"/>
    <property type="molecule type" value="Genomic_DNA"/>
</dbReference>
<reference evidence="2" key="1">
    <citation type="journal article" date="2020" name="Nature">
        <title>Giant virus diversity and host interactions through global metagenomics.</title>
        <authorList>
            <person name="Schulz F."/>
            <person name="Roux S."/>
            <person name="Paez-Espino D."/>
            <person name="Jungbluth S."/>
            <person name="Walsh D.A."/>
            <person name="Denef V.J."/>
            <person name="McMahon K.D."/>
            <person name="Konstantinidis K.T."/>
            <person name="Eloe-Fadrosh E.A."/>
            <person name="Kyrpides N.C."/>
            <person name="Woyke T."/>
        </authorList>
    </citation>
    <scope>NUCLEOTIDE SEQUENCE</scope>
    <source>
        <strain evidence="2">GVMAG-S-ERX555931-87</strain>
    </source>
</reference>
<organism evidence="2">
    <name type="scientific">viral metagenome</name>
    <dbReference type="NCBI Taxonomy" id="1070528"/>
    <lineage>
        <taxon>unclassified sequences</taxon>
        <taxon>metagenomes</taxon>
        <taxon>organismal metagenomes</taxon>
    </lineage>
</organism>
<evidence type="ECO:0000313" key="2">
    <source>
        <dbReference type="EMBL" id="QHT36377.1"/>
    </source>
</evidence>
<name>A0A6C0F3V2_9ZZZZ</name>
<protein>
    <submittedName>
        <fullName evidence="2">Uncharacterized protein</fullName>
    </submittedName>
</protein>
<feature type="region of interest" description="Disordered" evidence="1">
    <location>
        <begin position="1703"/>
        <end position="1750"/>
    </location>
</feature>
<accession>A0A6C0F3V2</accession>
<sequence length="1750" mass="204444">MDLQVIVKESDVKYLRELIDKNAPVGYKSITDKEAEDLISENGNPNLAYGAYMENVPKRDGIVSVDETPTFAPESPPLPSGESPTYSPDSPTYSPDSPTYSPDSPTYSPDSPTYSPDSPIPGDQSPMYGEPDYVVDGEENEIDEDFDVKDRVGEDIFNLHEEGVSDSIARNEGLYKERIQEGETYLIVFKEKDELIDRLIKINNISGNKVDIIDEEQNTTVLFLDMDSNLILNSDEYDFEIIEFERLIEVDDINELKDDEIFIKQEFKTEIEIEVEETENKIYTVQEKKESFITELIYNFNAYNDDIKISQICELATNYINMVKDKKGTDIDETDILPFLKNGEKIPKWVIPIVKDIKKLYIEEEDGIEGNDDIQLLQLFEELNRKEQITNDEKNTYQTLSRSLNNFEPYENTETNVMVQHYGNYFRNCSDVNPCNGINKNYAVELNRTRGDLIIPLIKDGETVFETIRTLQTLPIIGLYLLPHKYIGTTIENNNILSIDELSVINELRNYMKSIRLSVRDDNIVHKTVGGDTMRNDIWTNNIHQFHLDDTTTSENFYNTLMNNFPTCNDIISSYPKGVMKQIFNYSDLRKLLLSYDIDYYSLNGEMKEEVNKMIKKNISDYILNYNKKTKRKAIKSKPKRVKILTTEDKIELSKEFIFSLFVVPLRNNYLEKFINKFSREPQEHEEYEYLYEKNSDKKLLCKHHLYNLKIKDDEDAFNSMKQIFGVPSTSGVITCKICGDFLCNDDFSLLEGFGGDNAPKNTREVLNTEEELKVLSEEQATIKKYIHRLSSLLNVELNEYDKQQIISFFDSLNNTELEDQRYSKENITKKHPKYKSIKEKYKKLFVYPESTQKIKKENKKYKKEYDLEVSNFQTYLENCNTVLVILFLILFHLQTSSPPYQIKTKELVYLWDNQTMMDSNVSFQNIHNNIRMETIDNLIIPLNKASSKYKKDKLFANINTFINESNTYKDLPNFKLQFIQTAKYILRNSNVNTKLREYINIKNDITNSIYLKEFWSSYKPLPDTKLIKSINGIINDQLKSTNVKGYLYKKGIDVYYENISSMSPMTEVYETPRYVKLKIPFTSILKNESYKRLFEYSAHLYGRSKENDQINILIKSFINTINDKNIENLLIKNGWDNVNHRLASIDYSKLKSIFFEEIIDYYKGKNSNDSDTIETFKYISVNNWTGMLLNGHSKRYYVNNNPIVIPLKNFNELLETPVIPEDDKEEKVTIIERLFKKYCADEDGNISDKSNSDTFISNLIDDPSFINRQSICGSALEINEENFMKILEYRKGETLLSEFKEIIIDTHFIEKRIHNFIIKNGYLDYPGDEAFTIFTGIDDITKRLDGNKLDKKTIEKEYRDLFNLVEDYKNTGIQKVKSFFKRAYNEKILTGDQISQYKKLWKSIDSLDIYIENHLDNENIIRNNISDLVNIIARLSNSNSEDVGTYFSDNIPKQWKLSDGNNEEIRNFMEKKEFLMHNDIFIELNKSEGFYRYEKDVQNKLCFRGLLSFITESYKGGINNLSGYDKSYYTTKYNSIFINFMFIFLFTKVIEYIEELYDDQSLISKQANEMFKLLQEDDEIKLSYSIEICTQLTFDILIHFLSENIDDGWIHQTDLISDKLSKQKEREKQNLINDLESKTADARAVTVEKQKHGIINWFAMSGVGNLDLLKTEKHSSQLDEDRENRIKELLMQHETEIEAVEAAGVDTDQLGQDMDIPDEIEQEGYSQNDQDREDEGLDDPDDDGDYREN</sequence>
<feature type="compositionally biased region" description="Low complexity" evidence="1">
    <location>
        <begin position="80"/>
        <end position="117"/>
    </location>
</feature>
<feature type="region of interest" description="Disordered" evidence="1">
    <location>
        <begin position="60"/>
        <end position="134"/>
    </location>
</feature>
<evidence type="ECO:0000256" key="1">
    <source>
        <dbReference type="SAM" id="MobiDB-lite"/>
    </source>
</evidence>
<feature type="compositionally biased region" description="Acidic residues" evidence="1">
    <location>
        <begin position="1732"/>
        <end position="1750"/>
    </location>
</feature>
<proteinExistence type="predicted"/>